<keyword evidence="4" id="KW-0808">Transferase</keyword>
<dbReference type="Gene3D" id="3.40.50.150">
    <property type="entry name" value="Vaccinia Virus protein VP39"/>
    <property type="match status" value="1"/>
</dbReference>
<keyword evidence="6" id="KW-0680">Restriction system</keyword>
<reference evidence="11 12" key="1">
    <citation type="submission" date="2023-02" db="EMBL/GenBank/DDBJ databases">
        <title>Dictyobacter halimunensis sp. nov., a new member of the class Ktedonobacteria from forest soil in a geothermal area.</title>
        <authorList>
            <person name="Rachmania M.K."/>
            <person name="Ningsih F."/>
            <person name="Sakai Y."/>
            <person name="Yabe S."/>
            <person name="Yokota A."/>
            <person name="Sjamsuridzal W."/>
        </authorList>
    </citation>
    <scope>NUCLEOTIDE SEQUENCE [LARGE SCALE GENOMIC DNA]</scope>
    <source>
        <strain evidence="11 12">S3.2.2.5</strain>
    </source>
</reference>
<sequence>MHTGTNVVAPSLYGEEVDQVLVAWALSNMNQHGYENVRIIKNDALLRPGFVENNQMLQFDYVVASPLWNQKGYSRNDYCNDNWNRFRYGIPHKSFADLGWLQHVLASLNHNGKAVVMLDRGVLSRGSNAGNKNNVELTIRSQFLQEDKIECVILLPYKKQPCALTILDNNKITEKKGWVFFINALIDSLDIDHLRSSSQYFQNIENAYHKFEEKEGFCRVVKHTEISHKRSNIDPYIYIAYESKRAICLPALATELGKKDQDNVYRMFSYGIYEEPRQDTIIGSLPQSWRVLKIKEIALDLGSGNPQRKVSDSDYICKEWVQILDLNDDLVSQTVKMSKYSSQMPILDRIRPKHTVMIAKSGSAGKVGILDMPATTNTAIFCIVTDKEIIDPYYLLYYLKSGKNIWSHIAFGTRDGASLTNELIAELYIPIPSLREQKSIVYRLKSNGSKAEH</sequence>
<keyword evidence="7" id="KW-0238">DNA-binding</keyword>
<dbReference type="EMBL" id="BSRI01000002">
    <property type="protein sequence ID" value="GLV59832.1"/>
    <property type="molecule type" value="Genomic_DNA"/>
</dbReference>
<evidence type="ECO:0000256" key="1">
    <source>
        <dbReference type="ARBA" id="ARBA00010923"/>
    </source>
</evidence>
<comment type="catalytic activity">
    <reaction evidence="8">
        <text>a 2'-deoxyadenosine in DNA + S-adenosyl-L-methionine = an N(6)-methyl-2'-deoxyadenosine in DNA + S-adenosyl-L-homocysteine + H(+)</text>
        <dbReference type="Rhea" id="RHEA:15197"/>
        <dbReference type="Rhea" id="RHEA-COMP:12418"/>
        <dbReference type="Rhea" id="RHEA-COMP:12419"/>
        <dbReference type="ChEBI" id="CHEBI:15378"/>
        <dbReference type="ChEBI" id="CHEBI:57856"/>
        <dbReference type="ChEBI" id="CHEBI:59789"/>
        <dbReference type="ChEBI" id="CHEBI:90615"/>
        <dbReference type="ChEBI" id="CHEBI:90616"/>
        <dbReference type="EC" id="2.1.1.72"/>
    </reaction>
</comment>
<feature type="domain" description="DNA methylase adenine-specific" evidence="10">
    <location>
        <begin position="10"/>
        <end position="243"/>
    </location>
</feature>
<dbReference type="InterPro" id="IPR000055">
    <property type="entry name" value="Restrct_endonuc_typeI_TRD"/>
</dbReference>
<evidence type="ECO:0000259" key="9">
    <source>
        <dbReference type="Pfam" id="PF01420"/>
    </source>
</evidence>
<name>A0ABQ6G5C1_9CHLR</name>
<dbReference type="Gene3D" id="1.10.287.1120">
    <property type="entry name" value="Bipartite methylase S protein"/>
    <property type="match status" value="1"/>
</dbReference>
<dbReference type="Gene3D" id="3.90.220.20">
    <property type="entry name" value="DNA methylase specificity domains"/>
    <property type="match status" value="1"/>
</dbReference>
<protein>
    <recommendedName>
        <fullName evidence="2">site-specific DNA-methyltransferase (adenine-specific)</fullName>
        <ecNumber evidence="2">2.1.1.72</ecNumber>
    </recommendedName>
</protein>
<evidence type="ECO:0000313" key="12">
    <source>
        <dbReference type="Proteomes" id="UP001344906"/>
    </source>
</evidence>
<evidence type="ECO:0000256" key="2">
    <source>
        <dbReference type="ARBA" id="ARBA00011900"/>
    </source>
</evidence>
<dbReference type="SUPFAM" id="SSF53335">
    <property type="entry name" value="S-adenosyl-L-methionine-dependent methyltransferases"/>
    <property type="match status" value="1"/>
</dbReference>
<keyword evidence="3" id="KW-0489">Methyltransferase</keyword>
<dbReference type="InterPro" id="IPR044946">
    <property type="entry name" value="Restrct_endonuc_typeI_TRD_sf"/>
</dbReference>
<evidence type="ECO:0000256" key="8">
    <source>
        <dbReference type="ARBA" id="ARBA00047942"/>
    </source>
</evidence>
<dbReference type="SUPFAM" id="SSF116734">
    <property type="entry name" value="DNA methylase specificity domain"/>
    <property type="match status" value="1"/>
</dbReference>
<dbReference type="Pfam" id="PF02384">
    <property type="entry name" value="N6_Mtase"/>
    <property type="match status" value="1"/>
</dbReference>
<evidence type="ECO:0000256" key="7">
    <source>
        <dbReference type="ARBA" id="ARBA00023125"/>
    </source>
</evidence>
<evidence type="ECO:0000256" key="6">
    <source>
        <dbReference type="ARBA" id="ARBA00022747"/>
    </source>
</evidence>
<dbReference type="InterPro" id="IPR003356">
    <property type="entry name" value="DNA_methylase_A-5"/>
</dbReference>
<keyword evidence="12" id="KW-1185">Reference proteome</keyword>
<evidence type="ECO:0000256" key="3">
    <source>
        <dbReference type="ARBA" id="ARBA00022603"/>
    </source>
</evidence>
<evidence type="ECO:0000256" key="4">
    <source>
        <dbReference type="ARBA" id="ARBA00022679"/>
    </source>
</evidence>
<gene>
    <name evidence="11" type="ORF">KDH_66560</name>
</gene>
<keyword evidence="5" id="KW-0949">S-adenosyl-L-methionine</keyword>
<dbReference type="Proteomes" id="UP001344906">
    <property type="component" value="Unassembled WGS sequence"/>
</dbReference>
<dbReference type="EC" id="2.1.1.72" evidence="2"/>
<evidence type="ECO:0000259" key="10">
    <source>
        <dbReference type="Pfam" id="PF02384"/>
    </source>
</evidence>
<dbReference type="InterPro" id="IPR051537">
    <property type="entry name" value="DNA_Adenine_Mtase"/>
</dbReference>
<evidence type="ECO:0000256" key="5">
    <source>
        <dbReference type="ARBA" id="ARBA00022691"/>
    </source>
</evidence>
<dbReference type="PANTHER" id="PTHR42933:SF3">
    <property type="entry name" value="TYPE I RESTRICTION ENZYME MJAVIII METHYLASE SUBUNIT"/>
    <property type="match status" value="1"/>
</dbReference>
<evidence type="ECO:0000313" key="11">
    <source>
        <dbReference type="EMBL" id="GLV59832.1"/>
    </source>
</evidence>
<comment type="similarity">
    <text evidence="1">Belongs to the type-I restriction system S methylase family.</text>
</comment>
<proteinExistence type="inferred from homology"/>
<dbReference type="InterPro" id="IPR029063">
    <property type="entry name" value="SAM-dependent_MTases_sf"/>
</dbReference>
<accession>A0ABQ6G5C1</accession>
<feature type="domain" description="Type I restriction modification DNA specificity" evidence="9">
    <location>
        <begin position="286"/>
        <end position="446"/>
    </location>
</feature>
<dbReference type="PANTHER" id="PTHR42933">
    <property type="entry name" value="SLR6095 PROTEIN"/>
    <property type="match status" value="1"/>
</dbReference>
<comment type="caution">
    <text evidence="11">The sequence shown here is derived from an EMBL/GenBank/DDBJ whole genome shotgun (WGS) entry which is preliminary data.</text>
</comment>
<organism evidence="11 12">
    <name type="scientific">Dictyobacter halimunensis</name>
    <dbReference type="NCBI Taxonomy" id="3026934"/>
    <lineage>
        <taxon>Bacteria</taxon>
        <taxon>Bacillati</taxon>
        <taxon>Chloroflexota</taxon>
        <taxon>Ktedonobacteria</taxon>
        <taxon>Ktedonobacterales</taxon>
        <taxon>Dictyobacteraceae</taxon>
        <taxon>Dictyobacter</taxon>
    </lineage>
</organism>
<dbReference type="Pfam" id="PF01420">
    <property type="entry name" value="Methylase_S"/>
    <property type="match status" value="1"/>
</dbReference>